<keyword evidence="2" id="KW-0732">Signal</keyword>
<feature type="chain" id="PRO_5045373813" evidence="2">
    <location>
        <begin position="22"/>
        <end position="689"/>
    </location>
</feature>
<evidence type="ECO:0000256" key="2">
    <source>
        <dbReference type="SAM" id="SignalP"/>
    </source>
</evidence>
<feature type="signal peptide" evidence="2">
    <location>
        <begin position="1"/>
        <end position="21"/>
    </location>
</feature>
<feature type="transmembrane region" description="Helical" evidence="1">
    <location>
        <begin position="564"/>
        <end position="581"/>
    </location>
</feature>
<proteinExistence type="predicted"/>
<gene>
    <name evidence="3" type="ORF">V6256_00505</name>
</gene>
<evidence type="ECO:0000256" key="1">
    <source>
        <dbReference type="SAM" id="Phobius"/>
    </source>
</evidence>
<keyword evidence="1" id="KW-0472">Membrane</keyword>
<sequence>MKNICKVLMLFLILFSVNVYSYEVDKQTTDCIVSDPKNHSQTFNELELCINEELEKDTEASEALRKAQTPYDQEEFSSKVNSVLSSFGIVIVVFAFYNLFKSLSIRNRDEKSKNTADFLFKSLVVGFLLTIIVSPQLLSYSTKLILNNLYNQPIMFYTSMNVQKSQSSTVKSSAVSNSKAQISDKVLSMSKLAIEHQSCAASYYQEILSPYDKEDYEVIMSNKEIKCIDDYLEENKNKKIQELDNRLPLPAAVHSCSSKFDSIIKDCGRIYTQSNIQPLNDVVNTYTNQMADILDDYIKYNCDLLSVNNTHHYQAFCTTITGGVKSKLTTDKTLFEIENNFFETNNNFINDFNNELVSNIEIPDEYESNVNLLDMYGNMKSFLLTDNYDYIYQKEILKEVNNISGTLSKNRNKVDGSVIQDVDGIELISEDANDFMYSIKSQTDHLFEDKEIAKNSLVDDFSFINDVKLLFGNYTDATNTEDFKVSFIPLQIVQENRNKLIAIGTATMLISKYQVSKAEVKGISSTFWDLLNTFSIILIFLALFPEIFAVFVIVFTLGGITIKLLEAICMMVIEILLILIVKKEPHLLMNRLTQLFIAMVIKPIVPIIGLAAGSLFVVIALELMKSIPLINDNTAITFCVGIIVQFFMILYLIKKTIWVNGYLHNSLKTDISGFKGNVKKSFRNIKNSI</sequence>
<evidence type="ECO:0000313" key="3">
    <source>
        <dbReference type="EMBL" id="MEL0628071.1"/>
    </source>
</evidence>
<keyword evidence="1" id="KW-1133">Transmembrane helix</keyword>
<dbReference type="EMBL" id="JBAKAZ010000001">
    <property type="protein sequence ID" value="MEL0628071.1"/>
    <property type="molecule type" value="Genomic_DNA"/>
</dbReference>
<name>A0ABU9GL79_9GAMM</name>
<dbReference type="RefSeq" id="WP_341596009.1">
    <property type="nucleotide sequence ID" value="NZ_JBAKAZ010000001.1"/>
</dbReference>
<accession>A0ABU9GL79</accession>
<keyword evidence="4" id="KW-1185">Reference proteome</keyword>
<feature type="transmembrane region" description="Helical" evidence="1">
    <location>
        <begin position="593"/>
        <end position="621"/>
    </location>
</feature>
<feature type="transmembrane region" description="Helical" evidence="1">
    <location>
        <begin position="80"/>
        <end position="97"/>
    </location>
</feature>
<organism evidence="3 4">
    <name type="scientific">Psychromonas aquatilis</name>
    <dbReference type="NCBI Taxonomy" id="2005072"/>
    <lineage>
        <taxon>Bacteria</taxon>
        <taxon>Pseudomonadati</taxon>
        <taxon>Pseudomonadota</taxon>
        <taxon>Gammaproteobacteria</taxon>
        <taxon>Alteromonadales</taxon>
        <taxon>Psychromonadaceae</taxon>
        <taxon>Psychromonas</taxon>
    </lineage>
</organism>
<feature type="transmembrane region" description="Helical" evidence="1">
    <location>
        <begin position="633"/>
        <end position="653"/>
    </location>
</feature>
<reference evidence="3 4" key="1">
    <citation type="submission" date="2024-02" db="EMBL/GenBank/DDBJ databases">
        <title>Bacteria isolated from the canopy kelp, Nereocystis luetkeana.</title>
        <authorList>
            <person name="Pfister C.A."/>
            <person name="Younker I.T."/>
            <person name="Light S.H."/>
        </authorList>
    </citation>
    <scope>NUCLEOTIDE SEQUENCE [LARGE SCALE GENOMIC DNA]</scope>
    <source>
        <strain evidence="3 4">TI.1.05</strain>
    </source>
</reference>
<keyword evidence="1" id="KW-0812">Transmembrane</keyword>
<dbReference type="Proteomes" id="UP001369082">
    <property type="component" value="Unassembled WGS sequence"/>
</dbReference>
<comment type="caution">
    <text evidence="3">The sequence shown here is derived from an EMBL/GenBank/DDBJ whole genome shotgun (WGS) entry which is preliminary data.</text>
</comment>
<feature type="transmembrane region" description="Helical" evidence="1">
    <location>
        <begin position="534"/>
        <end position="557"/>
    </location>
</feature>
<evidence type="ECO:0000313" key="4">
    <source>
        <dbReference type="Proteomes" id="UP001369082"/>
    </source>
</evidence>
<protein>
    <submittedName>
        <fullName evidence="3">Uncharacterized protein</fullName>
    </submittedName>
</protein>
<feature type="transmembrane region" description="Helical" evidence="1">
    <location>
        <begin position="118"/>
        <end position="138"/>
    </location>
</feature>